<evidence type="ECO:0000259" key="4">
    <source>
        <dbReference type="Pfam" id="PF08125"/>
    </source>
</evidence>
<feature type="domain" description="Mannitol dehydrogenase C-terminal" evidence="4">
    <location>
        <begin position="246"/>
        <end position="351"/>
    </location>
</feature>
<organism evidence="5 6">
    <name type="scientific">Kaistia nematophila</name>
    <dbReference type="NCBI Taxonomy" id="2994654"/>
    <lineage>
        <taxon>Bacteria</taxon>
        <taxon>Pseudomonadati</taxon>
        <taxon>Pseudomonadota</taxon>
        <taxon>Alphaproteobacteria</taxon>
        <taxon>Hyphomicrobiales</taxon>
        <taxon>Kaistiaceae</taxon>
        <taxon>Kaistia</taxon>
    </lineage>
</organism>
<reference evidence="5" key="1">
    <citation type="submission" date="2022-11" db="EMBL/GenBank/DDBJ databases">
        <title>Biodiversity and phylogenetic relationships of bacteria.</title>
        <authorList>
            <person name="Machado R.A.R."/>
            <person name="Bhat A."/>
            <person name="Loulou A."/>
            <person name="Kallel S."/>
        </authorList>
    </citation>
    <scope>NUCLEOTIDE SEQUENCE</scope>
    <source>
        <strain evidence="5">K-TC2</strain>
    </source>
</reference>
<dbReference type="RefSeq" id="WP_266336747.1">
    <property type="nucleotide sequence ID" value="NZ_JAPKNK010000001.1"/>
</dbReference>
<dbReference type="InterPro" id="IPR013328">
    <property type="entry name" value="6PGD_dom2"/>
</dbReference>
<proteinExistence type="predicted"/>
<evidence type="ECO:0000313" key="6">
    <source>
        <dbReference type="Proteomes" id="UP001144805"/>
    </source>
</evidence>
<dbReference type="InterPro" id="IPR036291">
    <property type="entry name" value="NAD(P)-bd_dom_sf"/>
</dbReference>
<evidence type="ECO:0000313" key="5">
    <source>
        <dbReference type="EMBL" id="MCX5567769.1"/>
    </source>
</evidence>
<dbReference type="AlphaFoldDB" id="A0A9X3IIS2"/>
<dbReference type="Proteomes" id="UP001144805">
    <property type="component" value="Unassembled WGS sequence"/>
</dbReference>
<dbReference type="InterPro" id="IPR013131">
    <property type="entry name" value="Mannitol_DH_N"/>
</dbReference>
<dbReference type="Gene3D" id="1.10.1040.10">
    <property type="entry name" value="N-(1-d-carboxylethyl)-l-norvaline Dehydrogenase, domain 2"/>
    <property type="match status" value="1"/>
</dbReference>
<dbReference type="GO" id="GO:0016491">
    <property type="term" value="F:oxidoreductase activity"/>
    <property type="evidence" value="ECO:0007669"/>
    <property type="project" value="UniProtKB-KW"/>
</dbReference>
<dbReference type="EMBL" id="JAPKNK010000001">
    <property type="protein sequence ID" value="MCX5567769.1"/>
    <property type="molecule type" value="Genomic_DNA"/>
</dbReference>
<name>A0A9X3IIS2_9HYPH</name>
<dbReference type="SUPFAM" id="SSF51735">
    <property type="entry name" value="NAD(P)-binding Rossmann-fold domains"/>
    <property type="match status" value="1"/>
</dbReference>
<keyword evidence="1" id="KW-0560">Oxidoreductase</keyword>
<comment type="caution">
    <text evidence="5">The sequence shown here is derived from an EMBL/GenBank/DDBJ whole genome shotgun (WGS) entry which is preliminary data.</text>
</comment>
<evidence type="ECO:0000259" key="3">
    <source>
        <dbReference type="Pfam" id="PF01232"/>
    </source>
</evidence>
<dbReference type="InterPro" id="IPR008927">
    <property type="entry name" value="6-PGluconate_DH-like_C_sf"/>
</dbReference>
<dbReference type="InterPro" id="IPR013118">
    <property type="entry name" value="Mannitol_DH_C"/>
</dbReference>
<accession>A0A9X3IIS2</accession>
<feature type="domain" description="Mannitol dehydrogenase N-terminal" evidence="3">
    <location>
        <begin position="83"/>
        <end position="225"/>
    </location>
</feature>
<dbReference type="Gene3D" id="3.40.50.720">
    <property type="entry name" value="NAD(P)-binding Rossmann-like Domain"/>
    <property type="match status" value="1"/>
</dbReference>
<evidence type="ECO:0000256" key="2">
    <source>
        <dbReference type="ARBA" id="ARBA00023027"/>
    </source>
</evidence>
<dbReference type="PANTHER" id="PTHR30524:SF0">
    <property type="entry name" value="ALTRONATE OXIDOREDUCTASE-RELATED"/>
    <property type="match status" value="1"/>
</dbReference>
<keyword evidence="2" id="KW-0520">NAD</keyword>
<dbReference type="PANTHER" id="PTHR30524">
    <property type="entry name" value="MANNITOL-1-PHOSPHATE 5-DEHYDROGENASE"/>
    <property type="match status" value="1"/>
</dbReference>
<evidence type="ECO:0000256" key="1">
    <source>
        <dbReference type="ARBA" id="ARBA00023002"/>
    </source>
</evidence>
<dbReference type="SUPFAM" id="SSF48179">
    <property type="entry name" value="6-phosphogluconate dehydrogenase C-terminal domain-like"/>
    <property type="match status" value="1"/>
</dbReference>
<gene>
    <name evidence="5" type="ORF">OSH07_01040</name>
</gene>
<dbReference type="Pfam" id="PF01232">
    <property type="entry name" value="Mannitol_dh"/>
    <property type="match status" value="1"/>
</dbReference>
<sequence>MPEPIRTPIVQFGTSRFLQAHADLFLSEARGQGQDVGPVTIVQTTASGARAGRLRAFDGSPIPIVIRGIENGAPVERTVGVTSLVRGLSAVDDWAEVERVVVDEAEILISNTSDAGFALNEGERLGAEVPRSFPLKLLKLLVARWRADGAPLTLFPCELIPRNGDMLRALLLKLSDENGLSEPFRAWLESCIFANSLVDRIVSEPIEPAGAVAEPYALWAIEKQQGLVAPCIHPDVRMVDDLAVVERLKLFILNLGHTVLAEWWREGGRAEGELVREIVADPALRRRLDAIYDAEVLPIFAAGGIAEAPEYRASVLERFENPFLAHRLAEIFGNHAEKKRRRIGGLLAWKQTIGLDLQTPQLDAILASAIG</sequence>
<dbReference type="Pfam" id="PF08125">
    <property type="entry name" value="Mannitol_dh_C"/>
    <property type="match status" value="1"/>
</dbReference>
<protein>
    <submittedName>
        <fullName evidence="5">Mannitol dehydrogenase family protein</fullName>
    </submittedName>
</protein>
<keyword evidence="6" id="KW-1185">Reference proteome</keyword>